<dbReference type="InterPro" id="IPR000253">
    <property type="entry name" value="FHA_dom"/>
</dbReference>
<dbReference type="SMART" id="SM00240">
    <property type="entry name" value="FHA"/>
    <property type="match status" value="1"/>
</dbReference>
<dbReference type="Gene3D" id="2.60.200.20">
    <property type="match status" value="1"/>
</dbReference>
<dbReference type="EMBL" id="SJPF01000001">
    <property type="protein sequence ID" value="TWT39373.1"/>
    <property type="molecule type" value="Genomic_DNA"/>
</dbReference>
<feature type="domain" description="FHA" evidence="2">
    <location>
        <begin position="25"/>
        <end position="75"/>
    </location>
</feature>
<dbReference type="OrthoDB" id="289828at2"/>
<keyword evidence="4" id="KW-1185">Reference proteome</keyword>
<dbReference type="PROSITE" id="PS50006">
    <property type="entry name" value="FHA_DOMAIN"/>
    <property type="match status" value="1"/>
</dbReference>
<organism evidence="3 4">
    <name type="scientific">Blastopirellula retiformator</name>
    <dbReference type="NCBI Taxonomy" id="2527970"/>
    <lineage>
        <taxon>Bacteria</taxon>
        <taxon>Pseudomonadati</taxon>
        <taxon>Planctomycetota</taxon>
        <taxon>Planctomycetia</taxon>
        <taxon>Pirellulales</taxon>
        <taxon>Pirellulaceae</taxon>
        <taxon>Blastopirellula</taxon>
    </lineage>
</organism>
<reference evidence="3 4" key="1">
    <citation type="submission" date="2019-02" db="EMBL/GenBank/DDBJ databases">
        <title>Deep-cultivation of Planctomycetes and their phenomic and genomic characterization uncovers novel biology.</title>
        <authorList>
            <person name="Wiegand S."/>
            <person name="Jogler M."/>
            <person name="Boedeker C."/>
            <person name="Pinto D."/>
            <person name="Vollmers J."/>
            <person name="Rivas-Marin E."/>
            <person name="Kohn T."/>
            <person name="Peeters S.H."/>
            <person name="Heuer A."/>
            <person name="Rast P."/>
            <person name="Oberbeckmann S."/>
            <person name="Bunk B."/>
            <person name="Jeske O."/>
            <person name="Meyerdierks A."/>
            <person name="Storesund J.E."/>
            <person name="Kallscheuer N."/>
            <person name="Luecker S."/>
            <person name="Lage O.M."/>
            <person name="Pohl T."/>
            <person name="Merkel B.J."/>
            <person name="Hornburger P."/>
            <person name="Mueller R.-W."/>
            <person name="Bruemmer F."/>
            <person name="Labrenz M."/>
            <person name="Spormann A.M."/>
            <person name="Op Den Camp H."/>
            <person name="Overmann J."/>
            <person name="Amann R."/>
            <person name="Jetten M.S.M."/>
            <person name="Mascher T."/>
            <person name="Medema M.H."/>
            <person name="Devos D.P."/>
            <person name="Kaster A.-K."/>
            <person name="Ovreas L."/>
            <person name="Rohde M."/>
            <person name="Galperin M.Y."/>
            <person name="Jogler C."/>
        </authorList>
    </citation>
    <scope>NUCLEOTIDE SEQUENCE [LARGE SCALE GENOMIC DNA]</scope>
    <source>
        <strain evidence="3 4">Enr8</strain>
    </source>
</reference>
<dbReference type="Pfam" id="PF00498">
    <property type="entry name" value="FHA"/>
    <property type="match status" value="1"/>
</dbReference>
<evidence type="ECO:0000313" key="3">
    <source>
        <dbReference type="EMBL" id="TWT39373.1"/>
    </source>
</evidence>
<feature type="region of interest" description="Disordered" evidence="1">
    <location>
        <begin position="179"/>
        <end position="223"/>
    </location>
</feature>
<proteinExistence type="predicted"/>
<sequence>MRCALNIYAGPSAGQRIQIGDGQTIKVGRTHAAEFLIPADPHVSGLHFAVELANDQLMLTDLKSRNGTYVNGERISQPIALQDGDVVTIGKTHLQAAILGESTGSRSGFGSRLFDEQTAAANMDETGRAAKPPSPAPRYDSDLTEFLPSLPDKMLAAESSDEQQEIGDHYSRLSSGDFQKARQKAGYGSQANVEAPAKREAEQPVVHGAHPATSGAPSPGPLDYEAGVAPSGLNYFTQRVVVDPIAVARYIGQGRNLYAIVNLARLPGDDRSAFYREATAQGAVPISDNQLVLDDRSVAQFEKSMRSIWGRDAVICLASRAAKFAFVAHALRVADRLTYPSELLESLYTKSSGENDDLFQEVSAIMLEVERGAGWAIFKNDAEIRTWRTLGMPCPPASAGQ</sequence>
<accession>A0A5C5VMW8</accession>
<dbReference type="CDD" id="cd00060">
    <property type="entry name" value="FHA"/>
    <property type="match status" value="1"/>
</dbReference>
<protein>
    <submittedName>
        <fullName evidence="3">FHA domain protein</fullName>
    </submittedName>
</protein>
<evidence type="ECO:0000313" key="4">
    <source>
        <dbReference type="Proteomes" id="UP000318878"/>
    </source>
</evidence>
<dbReference type="InterPro" id="IPR008984">
    <property type="entry name" value="SMAD_FHA_dom_sf"/>
</dbReference>
<comment type="caution">
    <text evidence="3">The sequence shown here is derived from an EMBL/GenBank/DDBJ whole genome shotgun (WGS) entry which is preliminary data.</text>
</comment>
<dbReference type="RefSeq" id="WP_146429548.1">
    <property type="nucleotide sequence ID" value="NZ_SJPF01000001.1"/>
</dbReference>
<name>A0A5C5VMW8_9BACT</name>
<feature type="region of interest" description="Disordered" evidence="1">
    <location>
        <begin position="124"/>
        <end position="145"/>
    </location>
</feature>
<dbReference type="Proteomes" id="UP000318878">
    <property type="component" value="Unassembled WGS sequence"/>
</dbReference>
<dbReference type="AlphaFoldDB" id="A0A5C5VMW8"/>
<evidence type="ECO:0000256" key="1">
    <source>
        <dbReference type="SAM" id="MobiDB-lite"/>
    </source>
</evidence>
<evidence type="ECO:0000259" key="2">
    <source>
        <dbReference type="PROSITE" id="PS50006"/>
    </source>
</evidence>
<dbReference type="SUPFAM" id="SSF49879">
    <property type="entry name" value="SMAD/FHA domain"/>
    <property type="match status" value="1"/>
</dbReference>
<gene>
    <name evidence="3" type="ORF">Enr8_10720</name>
</gene>